<reference evidence="2 3" key="1">
    <citation type="submission" date="2017-09" db="EMBL/GenBank/DDBJ databases">
        <title>Depth-based differentiation of microbial function through sediment-hosted aquifers and enrichment of novel symbionts in the deep terrestrial subsurface.</title>
        <authorList>
            <person name="Probst A.J."/>
            <person name="Ladd B."/>
            <person name="Jarett J.K."/>
            <person name="Geller-Mcgrath D.E."/>
            <person name="Sieber C.M."/>
            <person name="Emerson J.B."/>
            <person name="Anantharaman K."/>
            <person name="Thomas B.C."/>
            <person name="Malmstrom R."/>
            <person name="Stieglmeier M."/>
            <person name="Klingl A."/>
            <person name="Woyke T."/>
            <person name="Ryan C.M."/>
            <person name="Banfield J.F."/>
        </authorList>
    </citation>
    <scope>NUCLEOTIDE SEQUENCE [LARGE SCALE GENOMIC DNA]</scope>
    <source>
        <strain evidence="2">CG23_combo_of_CG06-09_8_20_14_all_34_8</strain>
    </source>
</reference>
<dbReference type="InterPro" id="IPR013216">
    <property type="entry name" value="Methyltransf_11"/>
</dbReference>
<comment type="caution">
    <text evidence="2">The sequence shown here is derived from an EMBL/GenBank/DDBJ whole genome shotgun (WGS) entry which is preliminary data.</text>
</comment>
<dbReference type="InterPro" id="IPR029063">
    <property type="entry name" value="SAM-dependent_MTases_sf"/>
</dbReference>
<organism evidence="2 3">
    <name type="scientific">Candidatus Beckwithbacteria bacterium CG23_combo_of_CG06-09_8_20_14_all_34_8</name>
    <dbReference type="NCBI Taxonomy" id="1974497"/>
    <lineage>
        <taxon>Bacteria</taxon>
        <taxon>Candidatus Beckwithiibacteriota</taxon>
    </lineage>
</organism>
<dbReference type="AlphaFoldDB" id="A0A2H0B5A8"/>
<dbReference type="Proteomes" id="UP000229459">
    <property type="component" value="Unassembled WGS sequence"/>
</dbReference>
<dbReference type="Gene3D" id="3.40.50.150">
    <property type="entry name" value="Vaccinia Virus protein VP39"/>
    <property type="match status" value="1"/>
</dbReference>
<protein>
    <submittedName>
        <fullName evidence="2">Methyltransferase type 11</fullName>
    </submittedName>
</protein>
<sequence>MKPNIHQLVSIISQNISLKSPIVEIGSFQVKGQQHWANLRPLFPGKKYLGCDMRRGEGVDKIENIEKLSFGDKSIDTLLSLETLEHVWDIQQAVKELQRVLKLGGFLAISTVFAHPIHDHPYDYWRFTPESLDKLFSFLSPRLIGWQGIADNPHTVFCIGFKQGQKEQNQVLEDIAIQYQKYLQNRPKDKLRLLLRKWRHEPLIQIKKIIAEKESFYYKISS</sequence>
<name>A0A2H0B5A8_9BACT</name>
<proteinExistence type="predicted"/>
<accession>A0A2H0B5A8</accession>
<dbReference type="Pfam" id="PF08241">
    <property type="entry name" value="Methyltransf_11"/>
    <property type="match status" value="1"/>
</dbReference>
<evidence type="ECO:0000313" key="2">
    <source>
        <dbReference type="EMBL" id="PIP52814.1"/>
    </source>
</evidence>
<dbReference type="GO" id="GO:0008757">
    <property type="term" value="F:S-adenosylmethionine-dependent methyltransferase activity"/>
    <property type="evidence" value="ECO:0007669"/>
    <property type="project" value="InterPro"/>
</dbReference>
<dbReference type="EMBL" id="PCSR01000103">
    <property type="protein sequence ID" value="PIP52814.1"/>
    <property type="molecule type" value="Genomic_DNA"/>
</dbReference>
<evidence type="ECO:0000259" key="1">
    <source>
        <dbReference type="Pfam" id="PF08241"/>
    </source>
</evidence>
<gene>
    <name evidence="2" type="ORF">COX08_04375</name>
</gene>
<dbReference type="GO" id="GO:0032259">
    <property type="term" value="P:methylation"/>
    <property type="evidence" value="ECO:0007669"/>
    <property type="project" value="UniProtKB-KW"/>
</dbReference>
<dbReference type="SUPFAM" id="SSF53335">
    <property type="entry name" value="S-adenosyl-L-methionine-dependent methyltransferases"/>
    <property type="match status" value="1"/>
</dbReference>
<keyword evidence="2" id="KW-0808">Transferase</keyword>
<evidence type="ECO:0000313" key="3">
    <source>
        <dbReference type="Proteomes" id="UP000229459"/>
    </source>
</evidence>
<keyword evidence="2" id="KW-0489">Methyltransferase</keyword>
<feature type="domain" description="Methyltransferase type 11" evidence="1">
    <location>
        <begin position="63"/>
        <end position="109"/>
    </location>
</feature>